<sequence length="389" mass="42430">MALVQLSALIPLALFHRLAAAPEAVSTSEVRLTFPAQASQGMRMGKLDGAVAQFEAEAFRETYLDELRLAILEATIGSKDKDTSTEQGIGEAFANAYTFEFSATLAGLPLASAVLGLPLDEFLDRALDPACNAFFLNALVVDARRGGTEPPYHEFAVQIHDDASLEKYVSDKDTRVLAETVAVLYLNDVAGGGELEIYNDSALYDGRGVPSLESQIERAVKEECGRAPGGADEADTVRHCEGSVVDRLLGIRTLARLAPRKGRLVQFDGSYSHAVRLVASPKDGADTSWEVPRVSLVLEQFAFPEEVLRRIPVIKSVKDGQPFCASPKLRKRFLPSDGDPREKGMLGLNATDFHECMSLRSESGREPSYRFCMQNAAFHSRLSPHPDEL</sequence>
<evidence type="ECO:0000256" key="1">
    <source>
        <dbReference type="SAM" id="SignalP"/>
    </source>
</evidence>
<name>A0A813FRG7_POLGL</name>
<dbReference type="EMBL" id="CAJNNV010025931">
    <property type="protein sequence ID" value="CAE8616657.1"/>
    <property type="molecule type" value="Genomic_DNA"/>
</dbReference>
<evidence type="ECO:0000313" key="3">
    <source>
        <dbReference type="Proteomes" id="UP000654075"/>
    </source>
</evidence>
<organism evidence="2 3">
    <name type="scientific">Polarella glacialis</name>
    <name type="common">Dinoflagellate</name>
    <dbReference type="NCBI Taxonomy" id="89957"/>
    <lineage>
        <taxon>Eukaryota</taxon>
        <taxon>Sar</taxon>
        <taxon>Alveolata</taxon>
        <taxon>Dinophyceae</taxon>
        <taxon>Suessiales</taxon>
        <taxon>Suessiaceae</taxon>
        <taxon>Polarella</taxon>
    </lineage>
</organism>
<gene>
    <name evidence="2" type="ORF">PGLA1383_LOCUS34329</name>
</gene>
<keyword evidence="1" id="KW-0732">Signal</keyword>
<comment type="caution">
    <text evidence="2">The sequence shown here is derived from an EMBL/GenBank/DDBJ whole genome shotgun (WGS) entry which is preliminary data.</text>
</comment>
<proteinExistence type="predicted"/>
<feature type="chain" id="PRO_5032634332" evidence="1">
    <location>
        <begin position="21"/>
        <end position="389"/>
    </location>
</feature>
<dbReference type="Proteomes" id="UP000654075">
    <property type="component" value="Unassembled WGS sequence"/>
</dbReference>
<evidence type="ECO:0000313" key="2">
    <source>
        <dbReference type="EMBL" id="CAE8616657.1"/>
    </source>
</evidence>
<reference evidence="2" key="1">
    <citation type="submission" date="2021-02" db="EMBL/GenBank/DDBJ databases">
        <authorList>
            <person name="Dougan E. K."/>
            <person name="Rhodes N."/>
            <person name="Thang M."/>
            <person name="Chan C."/>
        </authorList>
    </citation>
    <scope>NUCLEOTIDE SEQUENCE</scope>
</reference>
<feature type="signal peptide" evidence="1">
    <location>
        <begin position="1"/>
        <end position="20"/>
    </location>
</feature>
<dbReference type="AlphaFoldDB" id="A0A813FRG7"/>
<keyword evidence="3" id="KW-1185">Reference proteome</keyword>
<accession>A0A813FRG7</accession>
<protein>
    <submittedName>
        <fullName evidence="2">Uncharacterized protein</fullName>
    </submittedName>
</protein>